<proteinExistence type="predicted"/>
<evidence type="ECO:0000313" key="2">
    <source>
        <dbReference type="EMBL" id="OYD55986.1"/>
    </source>
</evidence>
<feature type="transmembrane region" description="Helical" evidence="1">
    <location>
        <begin position="26"/>
        <end position="47"/>
    </location>
</feature>
<evidence type="ECO:0000313" key="3">
    <source>
        <dbReference type="Proteomes" id="UP000215059"/>
    </source>
</evidence>
<organism evidence="2 3">
    <name type="scientific">Fictibacillus aquaticus</name>
    <dbReference type="NCBI Taxonomy" id="2021314"/>
    <lineage>
        <taxon>Bacteria</taxon>
        <taxon>Bacillati</taxon>
        <taxon>Bacillota</taxon>
        <taxon>Bacilli</taxon>
        <taxon>Bacillales</taxon>
        <taxon>Fictibacillaceae</taxon>
        <taxon>Fictibacillus</taxon>
    </lineage>
</organism>
<dbReference type="AlphaFoldDB" id="A0A235F3Y4"/>
<accession>A0A235F3Y4</accession>
<name>A0A235F3Y4_9BACL</name>
<comment type="caution">
    <text evidence="2">The sequence shown here is derived from an EMBL/GenBank/DDBJ whole genome shotgun (WGS) entry which is preliminary data.</text>
</comment>
<keyword evidence="1" id="KW-1133">Transmembrane helix</keyword>
<keyword evidence="1" id="KW-0812">Transmembrane</keyword>
<keyword evidence="3" id="KW-1185">Reference proteome</keyword>
<keyword evidence="1" id="KW-0472">Membrane</keyword>
<protein>
    <submittedName>
        <fullName evidence="2">Uncharacterized protein</fullName>
    </submittedName>
</protein>
<dbReference type="Proteomes" id="UP000215059">
    <property type="component" value="Unassembled WGS sequence"/>
</dbReference>
<dbReference type="EMBL" id="NOII01000080">
    <property type="protein sequence ID" value="OYD55986.1"/>
    <property type="molecule type" value="Genomic_DNA"/>
</dbReference>
<reference evidence="2 3" key="1">
    <citation type="submission" date="2017-07" db="EMBL/GenBank/DDBJ databases">
        <title>Fictibacillus sp. nov. GDSW-R2A3 Genome sequencing and assembly.</title>
        <authorList>
            <person name="Mayilraj S."/>
        </authorList>
    </citation>
    <scope>NUCLEOTIDE SEQUENCE [LARGE SCALE GENOMIC DNA]</scope>
    <source>
        <strain evidence="2 3">GDSW-R2A3</strain>
    </source>
</reference>
<sequence length="74" mass="9007">MSIIYNRMKVVIKLFNIYFPEDKTEYLPSLVLLLLAVIFSYLFVFFMKKYSKKEEEKANLFEQQILSAKWKKEE</sequence>
<gene>
    <name evidence="2" type="ORF">CGZ90_19965</name>
</gene>
<evidence type="ECO:0000256" key="1">
    <source>
        <dbReference type="SAM" id="Phobius"/>
    </source>
</evidence>